<evidence type="ECO:0000256" key="1">
    <source>
        <dbReference type="SAM" id="MobiDB-lite"/>
    </source>
</evidence>
<dbReference type="PANTHER" id="PTHR14636:SF1">
    <property type="entry name" value="TPA-INDUCED TRANSMEMBRANE PROTEIN"/>
    <property type="match status" value="1"/>
</dbReference>
<dbReference type="OMA" id="FPPPLWA"/>
<keyword evidence="2" id="KW-1133">Transmembrane helix</keyword>
<evidence type="ECO:0000313" key="3">
    <source>
        <dbReference type="Ensembl" id="ENSSSUP00005000517.1"/>
    </source>
</evidence>
<dbReference type="PANTHER" id="PTHR14636">
    <property type="entry name" value="TPA-INDUCED TRANSMEMBRANE PROTEIN"/>
    <property type="match status" value="1"/>
</dbReference>
<reference evidence="3" key="3">
    <citation type="submission" date="2025-09" db="UniProtKB">
        <authorList>
            <consortium name="Ensembl"/>
        </authorList>
    </citation>
    <scope>IDENTIFICATION</scope>
</reference>
<reference evidence="3" key="2">
    <citation type="submission" date="2025-08" db="UniProtKB">
        <authorList>
            <consortium name="Ensembl"/>
        </authorList>
    </citation>
    <scope>IDENTIFICATION</scope>
</reference>
<keyword evidence="2" id="KW-0472">Membrane</keyword>
<accession>A0A673SKM9</accession>
<dbReference type="AlphaFoldDB" id="A0A673SKM9"/>
<proteinExistence type="predicted"/>
<evidence type="ECO:0000256" key="2">
    <source>
        <dbReference type="SAM" id="Phobius"/>
    </source>
</evidence>
<dbReference type="InterPro" id="IPR033223">
    <property type="entry name" value="TTMP"/>
</dbReference>
<protein>
    <recommendedName>
        <fullName evidence="5">TPA induced trans-membrane protein</fullName>
    </recommendedName>
</protein>
<dbReference type="Ensembl" id="ENSSSUT00005000635.1">
    <property type="protein sequence ID" value="ENSSSUP00005000517.1"/>
    <property type="gene ID" value="ENSSSUG00005000389.1"/>
</dbReference>
<name>A0A673SKM9_SURSU</name>
<organism evidence="3 4">
    <name type="scientific">Suricata suricatta</name>
    <name type="common">Meerkat</name>
    <dbReference type="NCBI Taxonomy" id="37032"/>
    <lineage>
        <taxon>Eukaryota</taxon>
        <taxon>Metazoa</taxon>
        <taxon>Chordata</taxon>
        <taxon>Craniata</taxon>
        <taxon>Vertebrata</taxon>
        <taxon>Euteleostomi</taxon>
        <taxon>Mammalia</taxon>
        <taxon>Eutheria</taxon>
        <taxon>Laurasiatheria</taxon>
        <taxon>Carnivora</taxon>
        <taxon>Feliformia</taxon>
        <taxon>Herpestidae</taxon>
        <taxon>Suricata</taxon>
    </lineage>
</organism>
<keyword evidence="2" id="KW-0812">Transmembrane</keyword>
<feature type="region of interest" description="Disordered" evidence="1">
    <location>
        <begin position="1"/>
        <end position="21"/>
    </location>
</feature>
<evidence type="ECO:0008006" key="5">
    <source>
        <dbReference type="Google" id="ProtNLM"/>
    </source>
</evidence>
<dbReference type="Proteomes" id="UP000472268">
    <property type="component" value="Chromosome 5"/>
</dbReference>
<sequence length="292" mass="32242">MEGAGSPLTREELELSVLGAQPDEQKPLYGTIQVIPLSVEEPREAQPALPASQTPSAGGARRALLNRADAGVRTSRSQPEFPPPLWALLPPWNLRIPTLEADKENLWSSCNKTLIGKCKLWMVIASVFLGLIVVIIISLCLIGATYIDEDENEILELSSNKTFLVMLKVPEDCVTEGELPEQLRNRLTAVYSSSPSLSRYFTSVEITDFSGENTTVAYHLQFGVPSEDDSFMKYMMSKELVLGILLQDLHDQRVSGCETLGLDPTSLLLHGKSRKSGRQSRDRPQVNQMEGS</sequence>
<gene>
    <name evidence="3" type="primary">C5H3orf52</name>
</gene>
<feature type="transmembrane region" description="Helical" evidence="2">
    <location>
        <begin position="120"/>
        <end position="147"/>
    </location>
</feature>
<keyword evidence="4" id="KW-1185">Reference proteome</keyword>
<feature type="region of interest" description="Disordered" evidence="1">
    <location>
        <begin position="268"/>
        <end position="292"/>
    </location>
</feature>
<reference evidence="3 4" key="1">
    <citation type="submission" date="2019-05" db="EMBL/GenBank/DDBJ databases">
        <title>A Chromosome-scale Meerkat (S. suricatta) Genome Assembly.</title>
        <authorList>
            <person name="Dudchenko O."/>
            <person name="Lieberman Aiden E."/>
            <person name="Tung J."/>
            <person name="Barreiro L.B."/>
            <person name="Clutton-Brock T.H."/>
        </authorList>
    </citation>
    <scope>NUCLEOTIDE SEQUENCE [LARGE SCALE GENOMIC DNA]</scope>
</reference>
<evidence type="ECO:0000313" key="4">
    <source>
        <dbReference type="Proteomes" id="UP000472268"/>
    </source>
</evidence>